<name>E9DZX3_METAQ</name>
<comment type="function">
    <text evidence="1">Involved in rRNA processing.</text>
</comment>
<feature type="region of interest" description="Disordered" evidence="9">
    <location>
        <begin position="213"/>
        <end position="311"/>
    </location>
</feature>
<feature type="compositionally biased region" description="Low complexity" evidence="9">
    <location>
        <begin position="186"/>
        <end position="196"/>
    </location>
</feature>
<accession>E9DZX3</accession>
<sequence>MKRSFSDVDNDAESQPRPARANGFNPKRQKQYGTGKHKAKEGSLEYSRKRARNIERLLHRKKDLPANVQNDLQRELESHKSTVSDKSFLKRRSAMISKYHMVRFFERKKASRLAKQIKRKMEQNPCTDDADDLKRQLHIAEVDEAYTIYHPHMEPYISLYGNSKSEGNDKGEEDAAEDDSETKQTLAAAKAALNAKRPPMWSVVEKAMEEGLGALKQLRERRSADDSAHPAPATKKHSPTTRTSLNKPDSRQEHEQAHDQQNRAEAKDKASKQQNGEQPQLNRRERRRLMREAMAATKPDEDDDGGFFEEM</sequence>
<feature type="compositionally biased region" description="Basic and acidic residues" evidence="9">
    <location>
        <begin position="217"/>
        <end position="228"/>
    </location>
</feature>
<dbReference type="OMA" id="KCMEEGT"/>
<keyword evidence="7" id="KW-0175">Coiled coil</keyword>
<dbReference type="InterPro" id="IPR019310">
    <property type="entry name" value="Efg1"/>
</dbReference>
<dbReference type="InterPro" id="IPR050786">
    <property type="entry name" value="EFG1_rRNA-proc"/>
</dbReference>
<keyword evidence="11" id="KW-1185">Reference proteome</keyword>
<evidence type="ECO:0000256" key="5">
    <source>
        <dbReference type="ARBA" id="ARBA00019827"/>
    </source>
</evidence>
<dbReference type="GO" id="GO:0030688">
    <property type="term" value="C:preribosome, small subunit precursor"/>
    <property type="evidence" value="ECO:0007669"/>
    <property type="project" value="TreeGrafter"/>
</dbReference>
<feature type="compositionally biased region" description="Acidic residues" evidence="9">
    <location>
        <begin position="300"/>
        <end position="311"/>
    </location>
</feature>
<dbReference type="InParanoid" id="E9DZX3"/>
<dbReference type="AlphaFoldDB" id="E9DZX3"/>
<dbReference type="EMBL" id="GL698487">
    <property type="protein sequence ID" value="EFY90808.1"/>
    <property type="molecule type" value="Genomic_DNA"/>
</dbReference>
<evidence type="ECO:0000256" key="4">
    <source>
        <dbReference type="ARBA" id="ARBA00018689"/>
    </source>
</evidence>
<evidence type="ECO:0000256" key="3">
    <source>
        <dbReference type="ARBA" id="ARBA00006916"/>
    </source>
</evidence>
<keyword evidence="6" id="KW-0698">rRNA processing</keyword>
<proteinExistence type="inferred from homology"/>
<feature type="compositionally biased region" description="Acidic residues" evidence="9">
    <location>
        <begin position="171"/>
        <end position="180"/>
    </location>
</feature>
<reference evidence="10 11" key="1">
    <citation type="journal article" date="2011" name="PLoS Genet.">
        <title>Genome sequencing and comparative transcriptomics of the model entomopathogenic fungi Metarhizium anisopliae and M. acridum.</title>
        <authorList>
            <person name="Gao Q."/>
            <person name="Jin K."/>
            <person name="Ying S.H."/>
            <person name="Zhang Y."/>
            <person name="Xiao G."/>
            <person name="Shang Y."/>
            <person name="Duan Z."/>
            <person name="Hu X."/>
            <person name="Xie X.Q."/>
            <person name="Zhou G."/>
            <person name="Peng G."/>
            <person name="Luo Z."/>
            <person name="Huang W."/>
            <person name="Wang B."/>
            <person name="Fang W."/>
            <person name="Wang S."/>
            <person name="Zhong Y."/>
            <person name="Ma L.J."/>
            <person name="St Leger R.J."/>
            <person name="Zhao G.P."/>
            <person name="Pei Y."/>
            <person name="Feng M.G."/>
            <person name="Xia Y."/>
            <person name="Wang C."/>
        </authorList>
    </citation>
    <scope>NUCLEOTIDE SEQUENCE [LARGE SCALE GENOMIC DNA]</scope>
    <source>
        <strain evidence="10 11">CQMa 102</strain>
    </source>
</reference>
<dbReference type="eggNOG" id="KOG4484">
    <property type="taxonomic scope" value="Eukaryota"/>
</dbReference>
<evidence type="ECO:0000256" key="6">
    <source>
        <dbReference type="ARBA" id="ARBA00022552"/>
    </source>
</evidence>
<dbReference type="GO" id="GO:0005730">
    <property type="term" value="C:nucleolus"/>
    <property type="evidence" value="ECO:0007669"/>
    <property type="project" value="UniProtKB-SubCell"/>
</dbReference>
<dbReference type="PANTHER" id="PTHR33911">
    <property type="entry name" value="RRNA-PROCESSING PROTEIN EFG1"/>
    <property type="match status" value="1"/>
</dbReference>
<dbReference type="STRING" id="655827.E9DZX3"/>
<evidence type="ECO:0000256" key="2">
    <source>
        <dbReference type="ARBA" id="ARBA00004604"/>
    </source>
</evidence>
<feature type="compositionally biased region" description="Basic residues" evidence="9">
    <location>
        <begin position="27"/>
        <end position="39"/>
    </location>
</feature>
<dbReference type="GeneID" id="19247482"/>
<feature type="compositionally biased region" description="Polar residues" evidence="9">
    <location>
        <begin position="272"/>
        <end position="281"/>
    </location>
</feature>
<feature type="compositionally biased region" description="Basic and acidic residues" evidence="9">
    <location>
        <begin position="248"/>
        <end position="271"/>
    </location>
</feature>
<evidence type="ECO:0000256" key="8">
    <source>
        <dbReference type="ARBA" id="ARBA00023242"/>
    </source>
</evidence>
<dbReference type="KEGG" id="maw:19247482"/>
<organism evidence="11">
    <name type="scientific">Metarhizium acridum (strain CQMa 102)</name>
    <dbReference type="NCBI Taxonomy" id="655827"/>
    <lineage>
        <taxon>Eukaryota</taxon>
        <taxon>Fungi</taxon>
        <taxon>Dikarya</taxon>
        <taxon>Ascomycota</taxon>
        <taxon>Pezizomycotina</taxon>
        <taxon>Sordariomycetes</taxon>
        <taxon>Hypocreomycetidae</taxon>
        <taxon>Hypocreales</taxon>
        <taxon>Clavicipitaceae</taxon>
        <taxon>Metarhizium</taxon>
    </lineage>
</organism>
<feature type="region of interest" description="Disordered" evidence="9">
    <location>
        <begin position="1"/>
        <end position="48"/>
    </location>
</feature>
<dbReference type="Proteomes" id="UP000002499">
    <property type="component" value="Unassembled WGS sequence"/>
</dbReference>
<dbReference type="GO" id="GO:0000462">
    <property type="term" value="P:maturation of SSU-rRNA from tricistronic rRNA transcript (SSU-rRNA, 5.8S rRNA, LSU-rRNA)"/>
    <property type="evidence" value="ECO:0007669"/>
    <property type="project" value="TreeGrafter"/>
</dbReference>
<evidence type="ECO:0000256" key="1">
    <source>
        <dbReference type="ARBA" id="ARBA00002773"/>
    </source>
</evidence>
<evidence type="ECO:0000256" key="9">
    <source>
        <dbReference type="SAM" id="MobiDB-lite"/>
    </source>
</evidence>
<evidence type="ECO:0000256" key="7">
    <source>
        <dbReference type="ARBA" id="ARBA00023054"/>
    </source>
</evidence>
<evidence type="ECO:0000313" key="11">
    <source>
        <dbReference type="Proteomes" id="UP000002499"/>
    </source>
</evidence>
<keyword evidence="8" id="KW-0539">Nucleus</keyword>
<evidence type="ECO:0000313" key="10">
    <source>
        <dbReference type="EMBL" id="EFY90808.1"/>
    </source>
</evidence>
<feature type="region of interest" description="Disordered" evidence="9">
    <location>
        <begin position="160"/>
        <end position="200"/>
    </location>
</feature>
<gene>
    <name evidence="10" type="ORF">MAC_03171</name>
</gene>
<dbReference type="HOGENOM" id="CLU_066912_0_0_1"/>
<dbReference type="Pfam" id="PF10153">
    <property type="entry name" value="Efg1"/>
    <property type="match status" value="1"/>
</dbReference>
<dbReference type="PANTHER" id="PTHR33911:SF1">
    <property type="entry name" value="RRNA-PROCESSING PROTEIN EFG1"/>
    <property type="match status" value="1"/>
</dbReference>
<comment type="subcellular location">
    <subcellularLocation>
        <location evidence="2">Nucleus</location>
        <location evidence="2">Nucleolus</location>
    </subcellularLocation>
</comment>
<protein>
    <recommendedName>
        <fullName evidence="4">rRNA-processing protein EFG1</fullName>
    </recommendedName>
    <alternativeName>
        <fullName evidence="5">rRNA-processing protein efg1</fullName>
    </alternativeName>
</protein>
<dbReference type="OrthoDB" id="47732at2759"/>
<comment type="similarity">
    <text evidence="3">Belongs to the EFG1 family.</text>
</comment>